<organism evidence="1 2">
    <name type="scientific">Ancylostoma ceylanicum</name>
    <dbReference type="NCBI Taxonomy" id="53326"/>
    <lineage>
        <taxon>Eukaryota</taxon>
        <taxon>Metazoa</taxon>
        <taxon>Ecdysozoa</taxon>
        <taxon>Nematoda</taxon>
        <taxon>Chromadorea</taxon>
        <taxon>Rhabditida</taxon>
        <taxon>Rhabditina</taxon>
        <taxon>Rhabditomorpha</taxon>
        <taxon>Strongyloidea</taxon>
        <taxon>Ancylostomatidae</taxon>
        <taxon>Ancylostomatinae</taxon>
        <taxon>Ancylostoma</taxon>
    </lineage>
</organism>
<evidence type="ECO:0000313" key="2">
    <source>
        <dbReference type="Proteomes" id="UP000024635"/>
    </source>
</evidence>
<name>A0A016TZU2_9BILA</name>
<gene>
    <name evidence="1" type="primary">Acey_s0067.g110</name>
    <name evidence="1" type="ORF">Y032_0067g110</name>
</gene>
<protein>
    <submittedName>
        <fullName evidence="1">Uncharacterized protein</fullName>
    </submittedName>
</protein>
<dbReference type="AlphaFoldDB" id="A0A016TZU2"/>
<dbReference type="Proteomes" id="UP000024635">
    <property type="component" value="Unassembled WGS sequence"/>
</dbReference>
<comment type="caution">
    <text evidence="1">The sequence shown here is derived from an EMBL/GenBank/DDBJ whole genome shotgun (WGS) entry which is preliminary data.</text>
</comment>
<accession>A0A016TZU2</accession>
<sequence>MKQFKHVQFLVMIHKILTGVTNVKVKNFFNFITSTTRGDMNKITFSKAVTSKRQHLFVSRAGTQYLNVSKKHCIPVKVEQFRKLAKRFIKPSNVSDSV</sequence>
<proteinExistence type="predicted"/>
<reference evidence="2" key="1">
    <citation type="journal article" date="2015" name="Nat. Genet.">
        <title>The genome and transcriptome of the zoonotic hookworm Ancylostoma ceylanicum identify infection-specific gene families.</title>
        <authorList>
            <person name="Schwarz E.M."/>
            <person name="Hu Y."/>
            <person name="Antoshechkin I."/>
            <person name="Miller M.M."/>
            <person name="Sternberg P.W."/>
            <person name="Aroian R.V."/>
        </authorList>
    </citation>
    <scope>NUCLEOTIDE SEQUENCE</scope>
    <source>
        <strain evidence="2">HY135</strain>
    </source>
</reference>
<keyword evidence="2" id="KW-1185">Reference proteome</keyword>
<dbReference type="EMBL" id="JARK01001403">
    <property type="protein sequence ID" value="EYC08082.1"/>
    <property type="molecule type" value="Genomic_DNA"/>
</dbReference>
<evidence type="ECO:0000313" key="1">
    <source>
        <dbReference type="EMBL" id="EYC08082.1"/>
    </source>
</evidence>